<dbReference type="Pfam" id="PF00990">
    <property type="entry name" value="GGDEF"/>
    <property type="match status" value="1"/>
</dbReference>
<dbReference type="CDD" id="cd01949">
    <property type="entry name" value="GGDEF"/>
    <property type="match status" value="1"/>
</dbReference>
<accession>A0A5B8CXM6</accession>
<feature type="transmembrane region" description="Helical" evidence="3">
    <location>
        <begin position="238"/>
        <end position="258"/>
    </location>
</feature>
<gene>
    <name evidence="6" type="ORF">FIU01_05015</name>
</gene>
<keyword evidence="3" id="KW-0472">Membrane</keyword>
<dbReference type="EC" id="2.7.7.65" evidence="1"/>
<dbReference type="KEGG" id="mmec:FIU01_05015"/>
<dbReference type="SUPFAM" id="SSF55073">
    <property type="entry name" value="Nucleotide cyclase"/>
    <property type="match status" value="1"/>
</dbReference>
<evidence type="ECO:0000313" key="6">
    <source>
        <dbReference type="EMBL" id="QDC45335.1"/>
    </source>
</evidence>
<evidence type="ECO:0000256" key="4">
    <source>
        <dbReference type="SAM" id="SignalP"/>
    </source>
</evidence>
<feature type="transmembrane region" description="Helical" evidence="3">
    <location>
        <begin position="140"/>
        <end position="161"/>
    </location>
</feature>
<feature type="transmembrane region" description="Helical" evidence="3">
    <location>
        <begin position="320"/>
        <end position="341"/>
    </location>
</feature>
<feature type="transmembrane region" description="Helical" evidence="3">
    <location>
        <begin position="173"/>
        <end position="192"/>
    </location>
</feature>
<dbReference type="PANTHER" id="PTHR45138">
    <property type="entry name" value="REGULATORY COMPONENTS OF SENSORY TRANSDUCTION SYSTEM"/>
    <property type="match status" value="1"/>
</dbReference>
<keyword evidence="7" id="KW-1185">Reference proteome</keyword>
<dbReference type="Proteomes" id="UP000311008">
    <property type="component" value="Chromosome"/>
</dbReference>
<dbReference type="InterPro" id="IPR029787">
    <property type="entry name" value="Nucleotide_cyclase"/>
</dbReference>
<name>A0A5B8CXM6_9PROT</name>
<dbReference type="GO" id="GO:0052621">
    <property type="term" value="F:diguanylate cyclase activity"/>
    <property type="evidence" value="ECO:0007669"/>
    <property type="project" value="UniProtKB-EC"/>
</dbReference>
<reference evidence="7" key="1">
    <citation type="journal article" date="2019" name="ISME J.">
        <title>Evolution in action: habitat transition from sediment to the pelagial leads to genome streamlining in Methylophilaceae.</title>
        <authorList>
            <person name="Salcher M."/>
            <person name="Schaefle D."/>
            <person name="Kaspar M."/>
            <person name="Neuenschwander S.M."/>
            <person name="Ghai R."/>
        </authorList>
    </citation>
    <scope>NUCLEOTIDE SEQUENCE [LARGE SCALE GENOMIC DNA]</scope>
    <source>
        <strain evidence="7">MMS-M-51</strain>
    </source>
</reference>
<keyword evidence="3" id="KW-1133">Transmembrane helix</keyword>
<dbReference type="InterPro" id="IPR043128">
    <property type="entry name" value="Rev_trsase/Diguanyl_cyclase"/>
</dbReference>
<dbReference type="AlphaFoldDB" id="A0A5B8CXM6"/>
<dbReference type="Gene3D" id="3.30.70.270">
    <property type="match status" value="1"/>
</dbReference>
<evidence type="ECO:0000313" key="7">
    <source>
        <dbReference type="Proteomes" id="UP000311008"/>
    </source>
</evidence>
<dbReference type="InterPro" id="IPR050469">
    <property type="entry name" value="Diguanylate_Cyclase"/>
</dbReference>
<dbReference type="NCBIfam" id="TIGR00254">
    <property type="entry name" value="GGDEF"/>
    <property type="match status" value="1"/>
</dbReference>
<feature type="transmembrane region" description="Helical" evidence="3">
    <location>
        <begin position="264"/>
        <end position="282"/>
    </location>
</feature>
<keyword evidence="3" id="KW-0812">Transmembrane</keyword>
<evidence type="ECO:0000256" key="3">
    <source>
        <dbReference type="SAM" id="Phobius"/>
    </source>
</evidence>
<dbReference type="EMBL" id="CP040946">
    <property type="protein sequence ID" value="QDC45335.1"/>
    <property type="molecule type" value="Genomic_DNA"/>
</dbReference>
<dbReference type="InterPro" id="IPR011623">
    <property type="entry name" value="7TMR_DISM_rcpt_extracell_dom1"/>
</dbReference>
<evidence type="ECO:0000259" key="5">
    <source>
        <dbReference type="PROSITE" id="PS50887"/>
    </source>
</evidence>
<protein>
    <recommendedName>
        <fullName evidence="1">diguanylate cyclase</fullName>
        <ecNumber evidence="1">2.7.7.65</ecNumber>
    </recommendedName>
</protein>
<keyword evidence="4" id="KW-0732">Signal</keyword>
<dbReference type="PANTHER" id="PTHR45138:SF9">
    <property type="entry name" value="DIGUANYLATE CYCLASE DGCM-RELATED"/>
    <property type="match status" value="1"/>
</dbReference>
<dbReference type="Pfam" id="PF07695">
    <property type="entry name" value="7TMR-DISM_7TM"/>
    <property type="match status" value="1"/>
</dbReference>
<comment type="catalytic activity">
    <reaction evidence="2">
        <text>2 GTP = 3',3'-c-di-GMP + 2 diphosphate</text>
        <dbReference type="Rhea" id="RHEA:24898"/>
        <dbReference type="ChEBI" id="CHEBI:33019"/>
        <dbReference type="ChEBI" id="CHEBI:37565"/>
        <dbReference type="ChEBI" id="CHEBI:58805"/>
        <dbReference type="EC" id="2.7.7.65"/>
    </reaction>
</comment>
<dbReference type="PROSITE" id="PS50887">
    <property type="entry name" value="GGDEF"/>
    <property type="match status" value="1"/>
</dbReference>
<feature type="transmembrane region" description="Helical" evidence="3">
    <location>
        <begin position="289"/>
        <end position="308"/>
    </location>
</feature>
<sequence>MLIACWMALIPQAVAAPSLLGTTCMNSKGDIVAKIPLQGGKFVCQSIIKIARADQYVIDFKNTSTIAHFQHEITDATQTHIIKGGLSSQDQDPFLLRHGRMIYLAPGSYRLTTWLQSPYYLAQPELFVSDLTNYQQQINLTSAASLLLLGVLLGIFTYYIAIGVAAGHTTERMYALFILGNLIFQSAALGVFKQLFSWHWFYLTSLPILLSNLAYISFVCHLLGINQYHHTKLYTLSIVARSLLLALLVIAMILPNWMLEMDRLGVAIFLIFGLVCGIRLSLQKNRIAQLYLFAISVFGVLGGLSITAERLDSNVWTIEQLGLIAVSVEAILLSLLVAYQINRLHKEKEQMLSELQSTRSLAMTDRLTAVPNRLALENQLLQLREHSCLMFLDIDNLKHVNDHFGHEAGDHLLQRFCQILSKKLDTHGRLYRLGGDEFAIVCHEDDVEWCQHQIEYTHLQMEKEGFASAGASVGIVFSHEASDTEELMRIADKRMYADKRTRKNRKEMIQVFTH</sequence>
<feature type="chain" id="PRO_5023105957" description="diguanylate cyclase" evidence="4">
    <location>
        <begin position="16"/>
        <end position="514"/>
    </location>
</feature>
<proteinExistence type="predicted"/>
<evidence type="ECO:0000256" key="2">
    <source>
        <dbReference type="ARBA" id="ARBA00034247"/>
    </source>
</evidence>
<dbReference type="OrthoDB" id="9810730at2"/>
<feature type="transmembrane region" description="Helical" evidence="3">
    <location>
        <begin position="198"/>
        <end position="226"/>
    </location>
</feature>
<feature type="signal peptide" evidence="4">
    <location>
        <begin position="1"/>
        <end position="15"/>
    </location>
</feature>
<evidence type="ECO:0000256" key="1">
    <source>
        <dbReference type="ARBA" id="ARBA00012528"/>
    </source>
</evidence>
<dbReference type="SMART" id="SM00267">
    <property type="entry name" value="GGDEF"/>
    <property type="match status" value="1"/>
</dbReference>
<dbReference type="InterPro" id="IPR000160">
    <property type="entry name" value="GGDEF_dom"/>
</dbReference>
<feature type="domain" description="GGDEF" evidence="5">
    <location>
        <begin position="385"/>
        <end position="511"/>
    </location>
</feature>
<organism evidence="6 7">
    <name type="scientific">Methylophilus medardicus</name>
    <dbReference type="NCBI Taxonomy" id="2588534"/>
    <lineage>
        <taxon>Bacteria</taxon>
        <taxon>Pseudomonadati</taxon>
        <taxon>Pseudomonadota</taxon>
        <taxon>Betaproteobacteria</taxon>
        <taxon>Nitrosomonadales</taxon>
        <taxon>Methylophilaceae</taxon>
        <taxon>Methylophilus</taxon>
    </lineage>
</organism>